<proteinExistence type="predicted"/>
<dbReference type="AlphaFoldDB" id="A0A3S5C774"/>
<keyword evidence="2" id="KW-1185">Reference proteome</keyword>
<accession>A0A3S5C774</accession>
<protein>
    <submittedName>
        <fullName evidence="1">Uncharacterized protein</fullName>
    </submittedName>
</protein>
<evidence type="ECO:0000313" key="1">
    <source>
        <dbReference type="EMBL" id="VEL39863.1"/>
    </source>
</evidence>
<sequence>MHSFETHLYSAALTRRVRRRLEPSLKLSHPFSVPLVQDSRGCTSTGTGVRALQFWENVPTPLIRDDNQEAIPANRTWASEASRASVWPHRRCPEWVTSLEAKPSCVTRRRG</sequence>
<organism evidence="1 2">
    <name type="scientific">Protopolystoma xenopodis</name>
    <dbReference type="NCBI Taxonomy" id="117903"/>
    <lineage>
        <taxon>Eukaryota</taxon>
        <taxon>Metazoa</taxon>
        <taxon>Spiralia</taxon>
        <taxon>Lophotrochozoa</taxon>
        <taxon>Platyhelminthes</taxon>
        <taxon>Monogenea</taxon>
        <taxon>Polyopisthocotylea</taxon>
        <taxon>Polystomatidea</taxon>
        <taxon>Polystomatidae</taxon>
        <taxon>Protopolystoma</taxon>
    </lineage>
</organism>
<gene>
    <name evidence="1" type="ORF">PXEA_LOCUS33303</name>
</gene>
<name>A0A3S5C774_9PLAT</name>
<comment type="caution">
    <text evidence="1">The sequence shown here is derived from an EMBL/GenBank/DDBJ whole genome shotgun (WGS) entry which is preliminary data.</text>
</comment>
<reference evidence="1" key="1">
    <citation type="submission" date="2018-11" db="EMBL/GenBank/DDBJ databases">
        <authorList>
            <consortium name="Pathogen Informatics"/>
        </authorList>
    </citation>
    <scope>NUCLEOTIDE SEQUENCE</scope>
</reference>
<dbReference type="EMBL" id="CAAALY010262812">
    <property type="protein sequence ID" value="VEL39863.1"/>
    <property type="molecule type" value="Genomic_DNA"/>
</dbReference>
<evidence type="ECO:0000313" key="2">
    <source>
        <dbReference type="Proteomes" id="UP000784294"/>
    </source>
</evidence>
<dbReference type="Proteomes" id="UP000784294">
    <property type="component" value="Unassembled WGS sequence"/>
</dbReference>